<evidence type="ECO:0000256" key="6">
    <source>
        <dbReference type="ARBA" id="ARBA00023277"/>
    </source>
</evidence>
<comment type="catalytic activity">
    <reaction evidence="7">
        <text>D-glycero-beta-D-manno-heptose 1-phosphate + ATP + H(+) = ADP-D-glycero-beta-D-manno-heptose + diphosphate</text>
        <dbReference type="Rhea" id="RHEA:27465"/>
        <dbReference type="ChEBI" id="CHEBI:15378"/>
        <dbReference type="ChEBI" id="CHEBI:30616"/>
        <dbReference type="ChEBI" id="CHEBI:33019"/>
        <dbReference type="ChEBI" id="CHEBI:59967"/>
        <dbReference type="ChEBI" id="CHEBI:61593"/>
        <dbReference type="EC" id="2.7.7.70"/>
    </reaction>
</comment>
<dbReference type="NCBIfam" id="TIGR00125">
    <property type="entry name" value="cyt_tran_rel"/>
    <property type="match status" value="1"/>
</dbReference>
<evidence type="ECO:0000256" key="2">
    <source>
        <dbReference type="ARBA" id="ARBA00022679"/>
    </source>
</evidence>
<evidence type="ECO:0000313" key="10">
    <source>
        <dbReference type="EMBL" id="MDT7043084.1"/>
    </source>
</evidence>
<keyword evidence="6" id="KW-0119">Carbohydrate metabolism</keyword>
<proteinExistence type="predicted"/>
<feature type="domain" description="Cytidyltransferase-like" evidence="9">
    <location>
        <begin position="27"/>
        <end position="154"/>
    </location>
</feature>
<keyword evidence="3 10" id="KW-0548">Nucleotidyltransferase</keyword>
<dbReference type="InterPro" id="IPR050385">
    <property type="entry name" value="Archaeal_FAD_synthase"/>
</dbReference>
<evidence type="ECO:0000259" key="9">
    <source>
        <dbReference type="Pfam" id="PF01467"/>
    </source>
</evidence>
<evidence type="ECO:0000256" key="1">
    <source>
        <dbReference type="ARBA" id="ARBA00012519"/>
    </source>
</evidence>
<comment type="caution">
    <text evidence="10">The sequence shown here is derived from an EMBL/GenBank/DDBJ whole genome shotgun (WGS) entry which is preliminary data.</text>
</comment>
<sequence>MANKILTPQTLPSILQRRQRSGERVVFTNGCFDLLHIGHIRYLQAARVLGDLLVVAVNSDDSVRSLAKGPGRPLIPAAQRMEVLAALTCVDYVLQFDEPTPFQIIETLQPDVLVKGGDWSVEHIVGKDVVEGRGGMVKSIPLIPDVSTTLIIERIQQMHMNADKSRKTATRQASVNPSLPDPTTTS</sequence>
<accession>A0ABU3K9I9</accession>
<dbReference type="InterPro" id="IPR011914">
    <property type="entry name" value="RfaE_dom_II"/>
</dbReference>
<evidence type="ECO:0000256" key="5">
    <source>
        <dbReference type="ARBA" id="ARBA00022840"/>
    </source>
</evidence>
<dbReference type="NCBIfam" id="TIGR02199">
    <property type="entry name" value="rfaE_dom_II"/>
    <property type="match status" value="1"/>
</dbReference>
<evidence type="ECO:0000313" key="11">
    <source>
        <dbReference type="Proteomes" id="UP001250932"/>
    </source>
</evidence>
<evidence type="ECO:0000256" key="3">
    <source>
        <dbReference type="ARBA" id="ARBA00022695"/>
    </source>
</evidence>
<keyword evidence="11" id="KW-1185">Reference proteome</keyword>
<name>A0ABU3K9I9_9BACT</name>
<dbReference type="InterPro" id="IPR014729">
    <property type="entry name" value="Rossmann-like_a/b/a_fold"/>
</dbReference>
<feature type="region of interest" description="Disordered" evidence="8">
    <location>
        <begin position="161"/>
        <end position="186"/>
    </location>
</feature>
<keyword evidence="5" id="KW-0067">ATP-binding</keyword>
<keyword evidence="2" id="KW-0808">Transferase</keyword>
<organism evidence="10 11">
    <name type="scientific">Candidatus Nitronereus thalassa</name>
    <dbReference type="NCBI Taxonomy" id="3020898"/>
    <lineage>
        <taxon>Bacteria</taxon>
        <taxon>Pseudomonadati</taxon>
        <taxon>Nitrospirota</taxon>
        <taxon>Nitrospiria</taxon>
        <taxon>Nitrospirales</taxon>
        <taxon>Nitrospiraceae</taxon>
        <taxon>Candidatus Nitronereus</taxon>
    </lineage>
</organism>
<keyword evidence="4" id="KW-0547">Nucleotide-binding</keyword>
<dbReference type="Gene3D" id="3.40.50.620">
    <property type="entry name" value="HUPs"/>
    <property type="match status" value="1"/>
</dbReference>
<gene>
    <name evidence="10" type="primary">rfaE2</name>
    <name evidence="10" type="ORF">PPG34_12030</name>
</gene>
<dbReference type="RefSeq" id="WP_313833568.1">
    <property type="nucleotide sequence ID" value="NZ_JAQOUE010000001.1"/>
</dbReference>
<evidence type="ECO:0000256" key="7">
    <source>
        <dbReference type="ARBA" id="ARBA00047428"/>
    </source>
</evidence>
<dbReference type="PANTHER" id="PTHR43793:SF2">
    <property type="entry name" value="BIFUNCTIONAL PROTEIN HLDE"/>
    <property type="match status" value="1"/>
</dbReference>
<dbReference type="Proteomes" id="UP001250932">
    <property type="component" value="Unassembled WGS sequence"/>
</dbReference>
<evidence type="ECO:0000256" key="8">
    <source>
        <dbReference type="SAM" id="MobiDB-lite"/>
    </source>
</evidence>
<dbReference type="EC" id="2.7.7.70" evidence="1"/>
<dbReference type="InterPro" id="IPR004821">
    <property type="entry name" value="Cyt_trans-like"/>
</dbReference>
<dbReference type="Pfam" id="PF01467">
    <property type="entry name" value="CTP_transf_like"/>
    <property type="match status" value="1"/>
</dbReference>
<feature type="compositionally biased region" description="Polar residues" evidence="8">
    <location>
        <begin position="170"/>
        <end position="186"/>
    </location>
</feature>
<dbReference type="GO" id="GO:0016779">
    <property type="term" value="F:nucleotidyltransferase activity"/>
    <property type="evidence" value="ECO:0007669"/>
    <property type="project" value="UniProtKB-KW"/>
</dbReference>
<dbReference type="EMBL" id="JAQOUE010000001">
    <property type="protein sequence ID" value="MDT7043084.1"/>
    <property type="molecule type" value="Genomic_DNA"/>
</dbReference>
<protein>
    <recommendedName>
        <fullName evidence="1">D-glycero-beta-D-manno-heptose 1-phosphate adenylyltransferase</fullName>
        <ecNumber evidence="1">2.7.7.70</ecNumber>
    </recommendedName>
</protein>
<reference evidence="10 11" key="1">
    <citation type="journal article" date="2023" name="ISME J.">
        <title>Cultivation and genomic characterization of novel and ubiquitous marine nitrite-oxidizing bacteria from the Nitrospirales.</title>
        <authorList>
            <person name="Mueller A.J."/>
            <person name="Daebeler A."/>
            <person name="Herbold C.W."/>
            <person name="Kirkegaard R.H."/>
            <person name="Daims H."/>
        </authorList>
    </citation>
    <scope>NUCLEOTIDE SEQUENCE [LARGE SCALE GENOMIC DNA]</scope>
    <source>
        <strain evidence="10 11">EB</strain>
    </source>
</reference>
<evidence type="ECO:0000256" key="4">
    <source>
        <dbReference type="ARBA" id="ARBA00022741"/>
    </source>
</evidence>
<dbReference type="PANTHER" id="PTHR43793">
    <property type="entry name" value="FAD SYNTHASE"/>
    <property type="match status" value="1"/>
</dbReference>
<dbReference type="SUPFAM" id="SSF52374">
    <property type="entry name" value="Nucleotidylyl transferase"/>
    <property type="match status" value="1"/>
</dbReference>